<dbReference type="Gene3D" id="1.10.3210.10">
    <property type="entry name" value="Hypothetical protein af1432"/>
    <property type="match status" value="1"/>
</dbReference>
<feature type="coiled-coil region" evidence="1">
    <location>
        <begin position="250"/>
        <end position="294"/>
    </location>
</feature>
<name>B7IE37_THEAB</name>
<evidence type="ECO:0000313" key="5">
    <source>
        <dbReference type="EMBL" id="ACJ76264.1"/>
    </source>
</evidence>
<evidence type="ECO:0000256" key="1">
    <source>
        <dbReference type="SAM" id="Coils"/>
    </source>
</evidence>
<sequence length="472" mass="54475">MRKNNVIRFNLAFFTTLIIIITILIHGFLLKLNIRDSSRFLANYFDNLISSRVFLKSKLDRNFFDPQMKIDLSKILVEGPNDYIKGIYYSSNSIKYVEKSRDNYLLYEIPLTLFNFNQSSLKHYEILVNNKVVYSNEISKIGSEYHSNILDSKYLSKYGFEIVVGYKTSFFIGSYLLIVLPILVLLLIFYYILYNLRKDAVGLDITLKNLTIELKKTFEEFKTKRVLSFNKQITNNERINTLQEIFISMFNEFKKIMNEHEKTNEILEETMAELEEANAELVEKNLQIISALAEAVEIKDSVTGNHSKNVMNLSIELAKELDVSDPAELEAIKYGAILHDIGKIGIPEHILNKPGKLDDKEFEIMKKHTIFGEKIIKTIPGWDLVADVIRHHHENWDGSGYPDGLKDGEISLRAQIVAIVDVFVALTEDRPYRKGLSVEKAIEIMKEMVGSKFSPELFEKFVIVLKKRGLIN</sequence>
<feature type="domain" description="HD" evidence="3">
    <location>
        <begin position="303"/>
        <end position="426"/>
    </location>
</feature>
<keyword evidence="2" id="KW-1133">Transmembrane helix</keyword>
<evidence type="ECO:0000259" key="3">
    <source>
        <dbReference type="PROSITE" id="PS51831"/>
    </source>
</evidence>
<dbReference type="InterPro" id="IPR006674">
    <property type="entry name" value="HD_domain"/>
</dbReference>
<accession>B7IE37</accession>
<evidence type="ECO:0000259" key="4">
    <source>
        <dbReference type="PROSITE" id="PS51832"/>
    </source>
</evidence>
<dbReference type="PROSITE" id="PS51831">
    <property type="entry name" value="HD"/>
    <property type="match status" value="1"/>
</dbReference>
<feature type="transmembrane region" description="Helical" evidence="2">
    <location>
        <begin position="6"/>
        <end position="30"/>
    </location>
</feature>
<dbReference type="Proteomes" id="UP000002453">
    <property type="component" value="Chromosome"/>
</dbReference>
<dbReference type="EMBL" id="CP001185">
    <property type="protein sequence ID" value="ACJ76264.1"/>
    <property type="molecule type" value="Genomic_DNA"/>
</dbReference>
<dbReference type="PANTHER" id="PTHR43155:SF2">
    <property type="entry name" value="CYCLIC DI-GMP PHOSPHODIESTERASE PA4108"/>
    <property type="match status" value="1"/>
</dbReference>
<dbReference type="eggNOG" id="COG3437">
    <property type="taxonomic scope" value="Bacteria"/>
</dbReference>
<dbReference type="InterPro" id="IPR037522">
    <property type="entry name" value="HD_GYP_dom"/>
</dbReference>
<keyword evidence="6" id="KW-1185">Reference proteome</keyword>
<dbReference type="InterPro" id="IPR006675">
    <property type="entry name" value="HDIG_dom"/>
</dbReference>
<protein>
    <submittedName>
        <fullName evidence="5">HD-GYP domain protein</fullName>
    </submittedName>
</protein>
<dbReference type="RefSeq" id="WP_012580453.1">
    <property type="nucleotide sequence ID" value="NC_011653.1"/>
</dbReference>
<dbReference type="NCBIfam" id="TIGR00277">
    <property type="entry name" value="HDIG"/>
    <property type="match status" value="1"/>
</dbReference>
<evidence type="ECO:0000256" key="2">
    <source>
        <dbReference type="SAM" id="Phobius"/>
    </source>
</evidence>
<dbReference type="InterPro" id="IPR003607">
    <property type="entry name" value="HD/PDEase_dom"/>
</dbReference>
<dbReference type="AlphaFoldDB" id="B7IE37"/>
<keyword evidence="1" id="KW-0175">Coiled coil</keyword>
<evidence type="ECO:0000313" key="6">
    <source>
        <dbReference type="Proteomes" id="UP000002453"/>
    </source>
</evidence>
<keyword evidence="2" id="KW-0472">Membrane</keyword>
<dbReference type="STRING" id="484019.THA_1833"/>
<dbReference type="PROSITE" id="PS51832">
    <property type="entry name" value="HD_GYP"/>
    <property type="match status" value="1"/>
</dbReference>
<keyword evidence="2" id="KW-0812">Transmembrane</keyword>
<dbReference type="SMART" id="SM00471">
    <property type="entry name" value="HDc"/>
    <property type="match status" value="1"/>
</dbReference>
<gene>
    <name evidence="5" type="ordered locus">THA_1833</name>
</gene>
<dbReference type="Pfam" id="PF13487">
    <property type="entry name" value="HD_5"/>
    <property type="match status" value="1"/>
</dbReference>
<dbReference type="SUPFAM" id="SSF109604">
    <property type="entry name" value="HD-domain/PDEase-like"/>
    <property type="match status" value="1"/>
</dbReference>
<proteinExistence type="predicted"/>
<feature type="transmembrane region" description="Helical" evidence="2">
    <location>
        <begin position="170"/>
        <end position="193"/>
    </location>
</feature>
<reference evidence="5 6" key="1">
    <citation type="journal article" date="2009" name="J. Bacteriol.">
        <title>The genome of Thermosipho africanus TCF52B: lateral genetic connections to the Firmicutes and Archaea.</title>
        <authorList>
            <person name="Nesboe C.L."/>
            <person name="Bapteste E."/>
            <person name="Curtis B."/>
            <person name="Dahle H."/>
            <person name="Lopez P."/>
            <person name="Macleod D."/>
            <person name="Dlutek M."/>
            <person name="Bowman S."/>
            <person name="Zhaxybayeva O."/>
            <person name="Birkeland N.-K."/>
            <person name="Doolittle W.F."/>
        </authorList>
    </citation>
    <scope>NUCLEOTIDE SEQUENCE [LARGE SCALE GENOMIC DNA]</scope>
    <source>
        <strain evidence="5 6">TCF52B</strain>
    </source>
</reference>
<dbReference type="CDD" id="cd00077">
    <property type="entry name" value="HDc"/>
    <property type="match status" value="1"/>
</dbReference>
<dbReference type="HOGENOM" id="CLU_541696_0_0_0"/>
<dbReference type="KEGG" id="taf:THA_1833"/>
<organism evidence="5 6">
    <name type="scientific">Thermosipho africanus (strain TCF52B)</name>
    <dbReference type="NCBI Taxonomy" id="484019"/>
    <lineage>
        <taxon>Bacteria</taxon>
        <taxon>Thermotogati</taxon>
        <taxon>Thermotogota</taxon>
        <taxon>Thermotogae</taxon>
        <taxon>Thermotogales</taxon>
        <taxon>Fervidobacteriaceae</taxon>
        <taxon>Thermosipho</taxon>
    </lineage>
</organism>
<dbReference type="PANTHER" id="PTHR43155">
    <property type="entry name" value="CYCLIC DI-GMP PHOSPHODIESTERASE PA4108-RELATED"/>
    <property type="match status" value="1"/>
</dbReference>
<feature type="domain" description="HD-GYP" evidence="4">
    <location>
        <begin position="281"/>
        <end position="472"/>
    </location>
</feature>